<proteinExistence type="predicted"/>
<evidence type="ECO:0000313" key="3">
    <source>
        <dbReference type="Proteomes" id="UP000027601"/>
    </source>
</evidence>
<feature type="transmembrane region" description="Helical" evidence="1">
    <location>
        <begin position="20"/>
        <end position="42"/>
    </location>
</feature>
<keyword evidence="1" id="KW-1133">Transmembrane helix</keyword>
<keyword evidence="1" id="KW-0812">Transmembrane</keyword>
<reference evidence="2 3" key="1">
    <citation type="journal article" date="2015" name="Microbes Environ.">
        <title>Distribution and evolution of nitrogen fixation genes in the phylum bacteroidetes.</title>
        <authorList>
            <person name="Inoue J."/>
            <person name="Oshima K."/>
            <person name="Suda W."/>
            <person name="Sakamoto M."/>
            <person name="Iino T."/>
            <person name="Noda S."/>
            <person name="Hongoh Y."/>
            <person name="Hattori M."/>
            <person name="Ohkuma M."/>
        </authorList>
    </citation>
    <scope>NUCLEOTIDE SEQUENCE [LARGE SCALE GENOMIC DNA]</scope>
    <source>
        <strain evidence="2 3">JCM 15093</strain>
    </source>
</reference>
<organism evidence="2 3">
    <name type="scientific">Bacteroides graminisolvens DSM 19988 = JCM 15093</name>
    <dbReference type="NCBI Taxonomy" id="1121097"/>
    <lineage>
        <taxon>Bacteria</taxon>
        <taxon>Pseudomonadati</taxon>
        <taxon>Bacteroidota</taxon>
        <taxon>Bacteroidia</taxon>
        <taxon>Bacteroidales</taxon>
        <taxon>Bacteroidaceae</taxon>
        <taxon>Bacteroides</taxon>
    </lineage>
</organism>
<evidence type="ECO:0000256" key="1">
    <source>
        <dbReference type="SAM" id="Phobius"/>
    </source>
</evidence>
<sequence>MPVAIPAIMPTSIFMYNGMLAMFPFGLIFILLPIKLIGIYFIEKQIYTNNAFFSKTIYERDISFSCNASGNA</sequence>
<keyword evidence="1" id="KW-0472">Membrane</keyword>
<gene>
    <name evidence="2" type="ORF">JCM15093_437</name>
</gene>
<dbReference type="Proteomes" id="UP000027601">
    <property type="component" value="Unassembled WGS sequence"/>
</dbReference>
<comment type="caution">
    <text evidence="2">The sequence shown here is derived from an EMBL/GenBank/DDBJ whole genome shotgun (WGS) entry which is preliminary data.</text>
</comment>
<evidence type="ECO:0000313" key="2">
    <source>
        <dbReference type="EMBL" id="GAK35347.1"/>
    </source>
</evidence>
<keyword evidence="3" id="KW-1185">Reference proteome</keyword>
<accession>A0A069CYQ5</accession>
<name>A0A069CYQ5_9BACE</name>
<dbReference type="EMBL" id="BAJS01000002">
    <property type="protein sequence ID" value="GAK35347.1"/>
    <property type="molecule type" value="Genomic_DNA"/>
</dbReference>
<dbReference type="AlphaFoldDB" id="A0A069CYQ5"/>
<protein>
    <submittedName>
        <fullName evidence="2">Uncharacterized protein</fullName>
    </submittedName>
</protein>